<organism evidence="4">
    <name type="scientific">Aureococcus anophagefferens</name>
    <name type="common">Harmful bloom alga</name>
    <dbReference type="NCBI Taxonomy" id="44056"/>
    <lineage>
        <taxon>Eukaryota</taxon>
        <taxon>Sar</taxon>
        <taxon>Stramenopiles</taxon>
        <taxon>Ochrophyta</taxon>
        <taxon>Pelagophyceae</taxon>
        <taxon>Pelagomonadales</taxon>
        <taxon>Pelagomonadaceae</taxon>
        <taxon>Aureococcus</taxon>
    </lineage>
</organism>
<dbReference type="GeneID" id="20225758"/>
<dbReference type="GO" id="GO:0005794">
    <property type="term" value="C:Golgi apparatus"/>
    <property type="evidence" value="ECO:0007669"/>
    <property type="project" value="TreeGrafter"/>
</dbReference>
<proteinExistence type="predicted"/>
<dbReference type="AlphaFoldDB" id="F0YH19"/>
<dbReference type="Proteomes" id="UP000002729">
    <property type="component" value="Unassembled WGS sequence"/>
</dbReference>
<dbReference type="EMBL" id="GL833140">
    <property type="protein sequence ID" value="EGB05586.1"/>
    <property type="molecule type" value="Genomic_DNA"/>
</dbReference>
<feature type="transmembrane region" description="Helical" evidence="1">
    <location>
        <begin position="112"/>
        <end position="133"/>
    </location>
</feature>
<feature type="domain" description="Nucleotide-diphospho-sugar transferase" evidence="2">
    <location>
        <begin position="435"/>
        <end position="659"/>
    </location>
</feature>
<dbReference type="InterPro" id="IPR005069">
    <property type="entry name" value="Nucl-diP-sugar_transferase"/>
</dbReference>
<keyword evidence="1" id="KW-0812">Transmembrane</keyword>
<name>F0YH19_AURAN</name>
<dbReference type="InParanoid" id="F0YH19"/>
<evidence type="ECO:0000256" key="1">
    <source>
        <dbReference type="SAM" id="Phobius"/>
    </source>
</evidence>
<dbReference type="Pfam" id="PF03407">
    <property type="entry name" value="Nucleotid_trans"/>
    <property type="match status" value="1"/>
</dbReference>
<gene>
    <name evidence="3" type="ORF">AURANDRAFT_66356</name>
</gene>
<dbReference type="OrthoDB" id="197884at2759"/>
<keyword evidence="1" id="KW-1133">Transmembrane helix</keyword>
<dbReference type="GO" id="GO:0016757">
    <property type="term" value="F:glycosyltransferase activity"/>
    <property type="evidence" value="ECO:0007669"/>
    <property type="project" value="TreeGrafter"/>
</dbReference>
<keyword evidence="4" id="KW-1185">Reference proteome</keyword>
<dbReference type="PANTHER" id="PTHR47032:SF1">
    <property type="entry name" value="UDP-D-XYLOSE:L-FUCOSE ALPHA-1,3-D-XYLOSYLTRANSFERASE-RELATED"/>
    <property type="match status" value="1"/>
</dbReference>
<evidence type="ECO:0000259" key="2">
    <source>
        <dbReference type="Pfam" id="PF03407"/>
    </source>
</evidence>
<reference evidence="3 4" key="1">
    <citation type="journal article" date="2011" name="Proc. Natl. Acad. Sci. U.S.A.">
        <title>Niche of harmful alga Aureococcus anophagefferens revealed through ecogenomics.</title>
        <authorList>
            <person name="Gobler C.J."/>
            <person name="Berry D.L."/>
            <person name="Dyhrman S.T."/>
            <person name="Wilhelm S.W."/>
            <person name="Salamov A."/>
            <person name="Lobanov A.V."/>
            <person name="Zhang Y."/>
            <person name="Collier J.L."/>
            <person name="Wurch L.L."/>
            <person name="Kustka A.B."/>
            <person name="Dill B.D."/>
            <person name="Shah M."/>
            <person name="VerBerkmoes N.C."/>
            <person name="Kuo A."/>
            <person name="Terry A."/>
            <person name="Pangilinan J."/>
            <person name="Lindquist E.A."/>
            <person name="Lucas S."/>
            <person name="Paulsen I.T."/>
            <person name="Hattenrath-Lehmann T.K."/>
            <person name="Talmage S.C."/>
            <person name="Walker E.A."/>
            <person name="Koch F."/>
            <person name="Burson A.M."/>
            <person name="Marcoval M.A."/>
            <person name="Tang Y.Z."/>
            <person name="Lecleir G.R."/>
            <person name="Coyne K.J."/>
            <person name="Berg G.M."/>
            <person name="Bertrand E.M."/>
            <person name="Saito M.A."/>
            <person name="Gladyshev V.N."/>
            <person name="Grigoriev I.V."/>
        </authorList>
    </citation>
    <scope>NUCLEOTIDE SEQUENCE [LARGE SCALE GENOMIC DNA]</scope>
    <source>
        <strain evidence="4">CCMP 1984</strain>
    </source>
</reference>
<protein>
    <recommendedName>
        <fullName evidence="2">Nucleotide-diphospho-sugar transferase domain-containing protein</fullName>
    </recommendedName>
</protein>
<evidence type="ECO:0000313" key="4">
    <source>
        <dbReference type="Proteomes" id="UP000002729"/>
    </source>
</evidence>
<dbReference type="PANTHER" id="PTHR47032">
    <property type="entry name" value="UDP-D-XYLOSE:L-FUCOSE ALPHA-1,3-D-XYLOSYLTRANSFERASE-RELATED"/>
    <property type="match status" value="1"/>
</dbReference>
<dbReference type="InterPro" id="IPR052636">
    <property type="entry name" value="UDP-D-xylose:L-fucose_XylT"/>
</dbReference>
<sequence length="954" mass="101962">MANQSPFAQNWELADLVDLVYQGAAERRMELGCAALTIGVTDQYGVPTYLRKMPEVGYTKRVQKERPEPSWIERSLTLNPCIGAAHFADFSRNVPFGTIPVKHTDRDPLQQIGVYLLFRVVLVATALVLALAFPAVRIGAALLDFDDKAVMKRLTMRLSVPVLYMATEMKCLYIRMQGAIPLFTPNGELTGAIGCYADQPPEINQDCLEYGIKFAGLPLKSNSVGYIWNKAYIYTQERRDEFIGMNSLDPPCWVRITHPADGADVALDGGWLPLGFRVGGAVDGLDVCVQLTNKRVSYESFTHCGAASAREFVLSGFLPGVWRAKAYLAASPGPAGLRRGAAPDGDCGGHESWFLADREAWERDVGLSAAPGGNGTRARRVRDRLLAAARGGLGAELRAAARGRGALVVSMANGPHVGLALNMAYSARRSRCPEVFVFALSGAAARDLAAHGVASYALPVEDEAEIAARRDVQSRGFGGIAILKPVAVLAVLEAGLDAWWVDTDVVLFRDVAALRVPRAADLAIQAGGLHSRDVARGEAHFHVEACTGVYLARRGARGLLEAAVQTLAHVREALCDFRPDDVWFGDQAATNTALFEARFRGETRRRPPVAVVLDPLVVPGGGLFFDGPLGGGPDDTARVDPVLAHNNFVVGEAAKLARFRQRGFWFAEDQPAAFARALADAPPPGVCAAATVRVDGVAPRLGALAAAAGGAVGAGTAAFLRDAPDLCRLARRAAYAGRVDADLVVVRESSCVDTGAGPRDYATFDVCAKRHKLVALRDALAHWSRVLLLDDTVAVRADAPDVFGLVPAVAVGATVEDARVRPEAEAARALDLARARYGVERPGDGRWFNSGVVVASWAHASLVARLPAVPLDRALHWDQGFLNAMRVAYEAPLADLGYAFNYVGSFLTANAASRPFESPADAFFVHGTTGLLLPPAERAAFLANVSDAWAARGL</sequence>
<dbReference type="RefSeq" id="XP_009039717.1">
    <property type="nucleotide sequence ID" value="XM_009041469.1"/>
</dbReference>
<dbReference type="KEGG" id="aaf:AURANDRAFT_66356"/>
<accession>F0YH19</accession>
<keyword evidence="1" id="KW-0472">Membrane</keyword>
<evidence type="ECO:0000313" key="3">
    <source>
        <dbReference type="EMBL" id="EGB05586.1"/>
    </source>
</evidence>